<sequence>MAVFRVEKTKDYTVMANHHLRNTELSLKAKGLLSLMLSLPDNWDYTTKGLSCICKDGIDSINATIKELETSGYLIRRRIRNDKGQLTTTEYTIFEKPQKLDTTDVPPKRENPTLDNPVLEKPILETPILEKPKQGEPILGNPHQLSTNILKTDLLNKEGLNIHPSNPYPSRTETKKKMGYDEIRCNSANEVKELVLKNIEYAYIKHDHNCDQLNEIIDLMVETLCSTKDTINVSGDDYPAQLVKEKLLRINSLHIGYVFECLKKTTTYVRNIKRYLLATLFNAPSTIDNYYSALVKHDFYGAD</sequence>
<evidence type="ECO:0000313" key="2">
    <source>
        <dbReference type="EMBL" id="UYO61128.1"/>
    </source>
</evidence>
<proteinExistence type="predicted"/>
<feature type="domain" description="DUF6017" evidence="1">
    <location>
        <begin position="165"/>
        <end position="299"/>
    </location>
</feature>
<keyword evidence="3" id="KW-1185">Reference proteome</keyword>
<dbReference type="InterPro" id="IPR046059">
    <property type="entry name" value="DUF6017"/>
</dbReference>
<dbReference type="RefSeq" id="WP_263992392.1">
    <property type="nucleotide sequence ID" value="NZ_CP087994.1"/>
</dbReference>
<accession>A0ABY6H9I5</accession>
<evidence type="ECO:0000259" key="1">
    <source>
        <dbReference type="Pfam" id="PF19481"/>
    </source>
</evidence>
<organism evidence="2 3">
    <name type="scientific">Acetobacterium wieringae</name>
    <dbReference type="NCBI Taxonomy" id="52694"/>
    <lineage>
        <taxon>Bacteria</taxon>
        <taxon>Bacillati</taxon>
        <taxon>Bacillota</taxon>
        <taxon>Clostridia</taxon>
        <taxon>Eubacteriales</taxon>
        <taxon>Eubacteriaceae</taxon>
        <taxon>Acetobacterium</taxon>
    </lineage>
</organism>
<evidence type="ECO:0000313" key="3">
    <source>
        <dbReference type="Proteomes" id="UP001163550"/>
    </source>
</evidence>
<name>A0ABY6H9I5_9FIRM</name>
<dbReference type="EMBL" id="CP087994">
    <property type="protein sequence ID" value="UYO61128.1"/>
    <property type="molecule type" value="Genomic_DNA"/>
</dbReference>
<reference evidence="2" key="1">
    <citation type="submission" date="2021-11" db="EMBL/GenBank/DDBJ databases">
        <title>Isoprene-degrading acetogen.</title>
        <authorList>
            <person name="Yang Y."/>
            <person name="Jin H."/>
            <person name="Yan J."/>
        </authorList>
    </citation>
    <scope>NUCLEOTIDE SEQUENCE</scope>
    <source>
        <strain evidence="2">Berkeley</strain>
    </source>
</reference>
<dbReference type="Pfam" id="PF19481">
    <property type="entry name" value="DUF6017"/>
    <property type="match status" value="1"/>
</dbReference>
<protein>
    <submittedName>
        <fullName evidence="2">Helix-turn-helix domain-containing protein</fullName>
    </submittedName>
</protein>
<gene>
    <name evidence="2" type="ORF">LNN31_10055</name>
</gene>
<dbReference type="Proteomes" id="UP001163550">
    <property type="component" value="Chromosome"/>
</dbReference>